<dbReference type="OrthoDB" id="6624406at2759"/>
<dbReference type="EMBL" id="CACRXK020000581">
    <property type="protein sequence ID" value="CAB3983138.1"/>
    <property type="molecule type" value="Genomic_DNA"/>
</dbReference>
<proteinExistence type="predicted"/>
<sequence length="401" mass="47515">MATLSHQHSDHLPELIEVMKNYALGQAKKDTEKRRRRAKTEYRKTQRFIEKEDLRRQTKINKDFDKLLKREKKEATKRWKREIKSTVDQFRRRRKQIEIDARKATREARTWEREIRKEVKERRKEVSDWKAEAQKWKKESQRLRRSEKARERRAEQNRRIREGKWKGKRKFGQLQLKLEDKLSKIWGKRSKLSFTPVITDTKHAHGKTVSEYTISVTAPTHKQVLSLSKEEVLKLIESVKKPVKVQIQLECIMEKTDPITGEVTTDSSYPSNFTSNIFPTTNISEKYDEGSGKISNDISKYQRSGSGWTLKKVVRMIIKITKYQIMRGAEFSELPKFITSKKTVINIKNEDDMCFKYAITRALHPVEKKANVVSKILRKQIEKYNWEGLTFPVAVKDVKTF</sequence>
<dbReference type="PANTHER" id="PTHR31511">
    <property type="entry name" value="PROTEIN CBG23764"/>
    <property type="match status" value="1"/>
</dbReference>
<organism evidence="1 2">
    <name type="scientific">Paramuricea clavata</name>
    <name type="common">Red gorgonian</name>
    <name type="synonym">Violescent sea-whip</name>
    <dbReference type="NCBI Taxonomy" id="317549"/>
    <lineage>
        <taxon>Eukaryota</taxon>
        <taxon>Metazoa</taxon>
        <taxon>Cnidaria</taxon>
        <taxon>Anthozoa</taxon>
        <taxon>Octocorallia</taxon>
        <taxon>Malacalcyonacea</taxon>
        <taxon>Plexauridae</taxon>
        <taxon>Paramuricea</taxon>
    </lineage>
</organism>
<comment type="caution">
    <text evidence="1">The sequence shown here is derived from an EMBL/GenBank/DDBJ whole genome shotgun (WGS) entry which is preliminary data.</text>
</comment>
<name>A0A6S7FU67_PARCT</name>
<accession>A0A6S7FU67</accession>
<dbReference type="PANTHER" id="PTHR31511:SF12">
    <property type="entry name" value="RHO TERMINATION FACTOR N-TERMINAL DOMAIN-CONTAINING PROTEIN"/>
    <property type="match status" value="1"/>
</dbReference>
<evidence type="ECO:0000313" key="1">
    <source>
        <dbReference type="EMBL" id="CAB3983138.1"/>
    </source>
</evidence>
<dbReference type="AlphaFoldDB" id="A0A6S7FU67"/>
<evidence type="ECO:0000313" key="2">
    <source>
        <dbReference type="Proteomes" id="UP001152795"/>
    </source>
</evidence>
<dbReference type="Proteomes" id="UP001152795">
    <property type="component" value="Unassembled WGS sequence"/>
</dbReference>
<gene>
    <name evidence="1" type="ORF">PACLA_8A021896</name>
</gene>
<keyword evidence="2" id="KW-1185">Reference proteome</keyword>
<protein>
    <submittedName>
        <fullName evidence="1">Uncharacterized protein</fullName>
    </submittedName>
</protein>
<reference evidence="1" key="1">
    <citation type="submission" date="2020-04" db="EMBL/GenBank/DDBJ databases">
        <authorList>
            <person name="Alioto T."/>
            <person name="Alioto T."/>
            <person name="Gomez Garrido J."/>
        </authorList>
    </citation>
    <scope>NUCLEOTIDE SEQUENCE</scope>
    <source>
        <strain evidence="1">A484AB</strain>
    </source>
</reference>